<dbReference type="PANTHER" id="PTHR46558">
    <property type="entry name" value="TRACRIPTIONAL REGULATORY PROTEIN-RELATED-RELATED"/>
    <property type="match status" value="1"/>
</dbReference>
<dbReference type="SMART" id="SM00530">
    <property type="entry name" value="HTH_XRE"/>
    <property type="match status" value="1"/>
</dbReference>
<evidence type="ECO:0000259" key="2">
    <source>
        <dbReference type="PROSITE" id="PS50943"/>
    </source>
</evidence>
<dbReference type="Proteomes" id="UP000713596">
    <property type="component" value="Unassembled WGS sequence"/>
</dbReference>
<dbReference type="Pfam" id="PF01381">
    <property type="entry name" value="HTH_3"/>
    <property type="match status" value="1"/>
</dbReference>
<comment type="caution">
    <text evidence="3">The sequence shown here is derived from an EMBL/GenBank/DDBJ whole genome shotgun (WGS) entry which is preliminary data.</text>
</comment>
<protein>
    <submittedName>
        <fullName evidence="3">Helix-turn-helix domain-containing protein</fullName>
    </submittedName>
</protein>
<reference evidence="3" key="1">
    <citation type="journal article" date="2021" name="PeerJ">
        <title>Extensive microbial diversity within the chicken gut microbiome revealed by metagenomics and culture.</title>
        <authorList>
            <person name="Gilroy R."/>
            <person name="Ravi A."/>
            <person name="Getino M."/>
            <person name="Pursley I."/>
            <person name="Horton D.L."/>
            <person name="Alikhan N.F."/>
            <person name="Baker D."/>
            <person name="Gharbi K."/>
            <person name="Hall N."/>
            <person name="Watson M."/>
            <person name="Adriaenssens E.M."/>
            <person name="Foster-Nyarko E."/>
            <person name="Jarju S."/>
            <person name="Secka A."/>
            <person name="Antonio M."/>
            <person name="Oren A."/>
            <person name="Chaudhuri R.R."/>
            <person name="La Ragione R."/>
            <person name="Hildebrand F."/>
            <person name="Pallen M.J."/>
        </authorList>
    </citation>
    <scope>NUCLEOTIDE SEQUENCE</scope>
    <source>
        <strain evidence="3">B5_2728</strain>
    </source>
</reference>
<accession>A0A948T268</accession>
<evidence type="ECO:0000313" key="4">
    <source>
        <dbReference type="Proteomes" id="UP000713596"/>
    </source>
</evidence>
<organism evidence="3 4">
    <name type="scientific">Candidatus Allofournierella pullistercoris</name>
    <dbReference type="NCBI Taxonomy" id="2838597"/>
    <lineage>
        <taxon>Bacteria</taxon>
        <taxon>Bacillati</taxon>
        <taxon>Bacillota</taxon>
        <taxon>Clostridia</taxon>
        <taxon>Eubacteriales</taxon>
        <taxon>Oscillospiraceae</taxon>
        <taxon>Allofournierella</taxon>
    </lineage>
</organism>
<evidence type="ECO:0000256" key="1">
    <source>
        <dbReference type="ARBA" id="ARBA00023125"/>
    </source>
</evidence>
<dbReference type="InterPro" id="IPR010982">
    <property type="entry name" value="Lambda_DNA-bd_dom_sf"/>
</dbReference>
<feature type="domain" description="HTH cro/C1-type" evidence="2">
    <location>
        <begin position="3"/>
        <end position="57"/>
    </location>
</feature>
<dbReference type="PROSITE" id="PS50943">
    <property type="entry name" value="HTH_CROC1"/>
    <property type="match status" value="1"/>
</dbReference>
<dbReference type="InterPro" id="IPR001387">
    <property type="entry name" value="Cro/C1-type_HTH"/>
</dbReference>
<name>A0A948T268_9FIRM</name>
<evidence type="ECO:0000313" key="3">
    <source>
        <dbReference type="EMBL" id="MBU3806098.1"/>
    </source>
</evidence>
<dbReference type="PANTHER" id="PTHR46558:SF4">
    <property type="entry name" value="DNA-BIDING PHAGE PROTEIN"/>
    <property type="match status" value="1"/>
</dbReference>
<dbReference type="AlphaFoldDB" id="A0A948T268"/>
<dbReference type="SUPFAM" id="SSF47413">
    <property type="entry name" value="lambda repressor-like DNA-binding domains"/>
    <property type="match status" value="1"/>
</dbReference>
<proteinExistence type="predicted"/>
<dbReference type="Gene3D" id="1.10.260.40">
    <property type="entry name" value="lambda repressor-like DNA-binding domains"/>
    <property type="match status" value="1"/>
</dbReference>
<dbReference type="CDD" id="cd00093">
    <property type="entry name" value="HTH_XRE"/>
    <property type="match status" value="1"/>
</dbReference>
<dbReference type="EMBL" id="JAHLFP010000034">
    <property type="protein sequence ID" value="MBU3806098.1"/>
    <property type="molecule type" value="Genomic_DNA"/>
</dbReference>
<keyword evidence="1" id="KW-0238">DNA-binding</keyword>
<dbReference type="GO" id="GO:0003677">
    <property type="term" value="F:DNA binding"/>
    <property type="evidence" value="ECO:0007669"/>
    <property type="project" value="UniProtKB-KW"/>
</dbReference>
<reference evidence="3" key="2">
    <citation type="submission" date="2021-04" db="EMBL/GenBank/DDBJ databases">
        <authorList>
            <person name="Gilroy R."/>
        </authorList>
    </citation>
    <scope>NUCLEOTIDE SEQUENCE</scope>
    <source>
        <strain evidence="3">B5_2728</strain>
    </source>
</reference>
<gene>
    <name evidence="3" type="ORF">H9882_04325</name>
</gene>
<sequence>MALSSRRKAKGLTQKQLADRLSVTDKAVSKWERGLGFPDIKLLEPLSQALDVSILELMRS</sequence>